<organism evidence="1 2">
    <name type="scientific">Candidatus Viridilinea mediisalina</name>
    <dbReference type="NCBI Taxonomy" id="2024553"/>
    <lineage>
        <taxon>Bacteria</taxon>
        <taxon>Bacillati</taxon>
        <taxon>Chloroflexota</taxon>
        <taxon>Chloroflexia</taxon>
        <taxon>Chloroflexales</taxon>
        <taxon>Chloroflexineae</taxon>
        <taxon>Oscillochloridaceae</taxon>
        <taxon>Candidatus Viridilinea</taxon>
    </lineage>
</organism>
<proteinExistence type="predicted"/>
<accession>A0A2A6RD85</accession>
<evidence type="ECO:0000313" key="1">
    <source>
        <dbReference type="EMBL" id="PDV98020.1"/>
    </source>
</evidence>
<comment type="caution">
    <text evidence="1">The sequence shown here is derived from an EMBL/GenBank/DDBJ whole genome shotgun (WGS) entry which is preliminary data.</text>
</comment>
<dbReference type="EMBL" id="NQWI01000294">
    <property type="protein sequence ID" value="PDV98020.1"/>
    <property type="molecule type" value="Genomic_DNA"/>
</dbReference>
<dbReference type="AlphaFoldDB" id="A0A2A6RD85"/>
<dbReference type="RefSeq" id="WP_097646214.1">
    <property type="nucleotide sequence ID" value="NZ_NQWI01000294.1"/>
</dbReference>
<gene>
    <name evidence="1" type="ORF">CJ255_22110</name>
</gene>
<keyword evidence="2" id="KW-1185">Reference proteome</keyword>
<sequence length="93" mass="10351">MTSLINPTLDQVLTLAQSLSTADQLRLIARLADGAVNSNKAANNLSTNDAWVRWTKLREELSAQMPGKTTMAEQLEKDRQDRQLIMEGDSVHN</sequence>
<evidence type="ECO:0000313" key="2">
    <source>
        <dbReference type="Proteomes" id="UP000220527"/>
    </source>
</evidence>
<dbReference type="Proteomes" id="UP000220527">
    <property type="component" value="Unassembled WGS sequence"/>
</dbReference>
<protein>
    <submittedName>
        <fullName evidence="1">Uncharacterized protein</fullName>
    </submittedName>
</protein>
<reference evidence="2" key="1">
    <citation type="submission" date="2017-08" db="EMBL/GenBank/DDBJ databases">
        <authorList>
            <person name="Grouzdev D.S."/>
            <person name="Gaisin V.A."/>
            <person name="Rysina M.S."/>
            <person name="Gorlenko V.M."/>
        </authorList>
    </citation>
    <scope>NUCLEOTIDE SEQUENCE [LARGE SCALE GENOMIC DNA]</scope>
    <source>
        <strain evidence="2">Kir15-3F</strain>
    </source>
</reference>
<name>A0A2A6RD85_9CHLR</name>